<dbReference type="AlphaFoldDB" id="A0A5D3KHZ6"/>
<gene>
    <name evidence="1" type="ORF">FXB40_11110</name>
</gene>
<keyword evidence="2" id="KW-1185">Reference proteome</keyword>
<reference evidence="1 2" key="1">
    <citation type="submission" date="2019-08" db="EMBL/GenBank/DDBJ databases">
        <title>Bradyrhizobium hipponensis sp. nov., a rhizobium isolated from a Lupinus angustifolius root nodule in Tunisia.</title>
        <authorList>
            <person name="Off K."/>
            <person name="Rejili M."/>
            <person name="Mars M."/>
            <person name="Brachmann A."/>
            <person name="Marin M."/>
        </authorList>
    </citation>
    <scope>NUCLEOTIDE SEQUENCE [LARGE SCALE GENOMIC DNA]</scope>
    <source>
        <strain evidence="1 2">CTAW71</strain>
    </source>
</reference>
<dbReference type="Proteomes" id="UP000324758">
    <property type="component" value="Unassembled WGS sequence"/>
</dbReference>
<evidence type="ECO:0000313" key="2">
    <source>
        <dbReference type="Proteomes" id="UP000324758"/>
    </source>
</evidence>
<sequence>MPPKTEPLTDKEFASLLVVGNVPPNGPAPVIPVAHRDRLIALGYMAHLSGRLRMTTNGRVRIYAGQLAAG</sequence>
<name>A0A5D3KHZ6_9BRAD</name>
<protein>
    <submittedName>
        <fullName evidence="1">Uncharacterized protein</fullName>
    </submittedName>
</protein>
<dbReference type="EMBL" id="VSSS01000018">
    <property type="protein sequence ID" value="TYL96595.1"/>
    <property type="molecule type" value="Genomic_DNA"/>
</dbReference>
<organism evidence="1 2">
    <name type="scientific">Bradyrhizobium rifense</name>
    <dbReference type="NCBI Taxonomy" id="515499"/>
    <lineage>
        <taxon>Bacteria</taxon>
        <taxon>Pseudomonadati</taxon>
        <taxon>Pseudomonadota</taxon>
        <taxon>Alphaproteobacteria</taxon>
        <taxon>Hyphomicrobiales</taxon>
        <taxon>Nitrobacteraceae</taxon>
        <taxon>Bradyrhizobium</taxon>
    </lineage>
</organism>
<accession>A0A5D3KHZ6</accession>
<comment type="caution">
    <text evidence="1">The sequence shown here is derived from an EMBL/GenBank/DDBJ whole genome shotgun (WGS) entry which is preliminary data.</text>
</comment>
<proteinExistence type="predicted"/>
<evidence type="ECO:0000313" key="1">
    <source>
        <dbReference type="EMBL" id="TYL96595.1"/>
    </source>
</evidence>
<dbReference type="OrthoDB" id="8252687at2"/>